<evidence type="ECO:0000313" key="21">
    <source>
        <dbReference type="EMBL" id="SBT82882.1"/>
    </source>
</evidence>
<reference evidence="2" key="3">
    <citation type="submission" date="2017-01" db="EMBL/GenBank/DDBJ databases">
        <title>Further non-invasive diagnostic testing for the monitoring of Zoonotic variegated squirrel bornavirus 1 in time and space.</title>
        <authorList>
            <person name="Schlottau K."/>
            <person name="Hoffmann B."/>
            <person name="Homeier-Bachmann T."/>
            <person name="Ulrich R.G."/>
            <person name="Beer M."/>
            <person name="Hoffmann D."/>
        </authorList>
    </citation>
    <scope>NUCLEOTIDE SEQUENCE</scope>
    <source>
        <strain evidence="9">BH12/16</strain>
        <strain evidence="8">BH21/16</strain>
        <strain evidence="7">BH22/16-16</strain>
        <strain evidence="6">BH22/16-34</strain>
        <strain evidence="5">BH22/16-35</strain>
        <strain evidence="4">BH22/16-36</strain>
        <strain evidence="3">BH22/16-37</strain>
        <strain evidence="2">BH22/16-38</strain>
    </source>
</reference>
<dbReference type="EMBL" id="KY508798">
    <property type="protein sequence ID" value="QQA02799.1"/>
    <property type="molecule type" value="Viral_cRNA"/>
</dbReference>
<sequence length="87" mass="9639">MNSDLQLTLLELIRRLNGIAPLESSRVIGGRRESPDTTTSQVSITPAKEDSTRCTNTTCGPPSQEHKEEPLHDLRPRTKDRKGTAVE</sequence>
<evidence type="ECO:0000313" key="16">
    <source>
        <dbReference type="EMBL" id="SBT82851.1"/>
    </source>
</evidence>
<dbReference type="EMBL" id="KY488726">
    <property type="protein sequence ID" value="ART67041.1"/>
    <property type="molecule type" value="Viral_cRNA"/>
</dbReference>
<dbReference type="EMBL" id="KY488724">
    <property type="protein sequence ID" value="ART67029.1"/>
    <property type="molecule type" value="Viral_cRNA"/>
</dbReference>
<reference evidence="20" key="2">
    <citation type="submission" date="2016-06" db="EMBL/GenBank/DDBJ databases">
        <authorList>
            <person name="Kjaerup R.B."/>
            <person name="Dalgaard T.S."/>
            <person name="Juul-Madsen H.R."/>
        </authorList>
    </citation>
    <scope>NUCLEOTIDE SEQUENCE</scope>
    <source>
        <strain evidence="16">BH_122-15-1</strain>
        <strain evidence="19">BH_122-15-2</strain>
        <strain evidence="20">BH_133-15</strain>
        <strain evidence="14">BH_3-16-1</strain>
        <strain evidence="15">BH_3-16-2</strain>
        <strain evidence="23">BH_48-15-1</strain>
        <strain evidence="21">BH_48-15-2</strain>
        <strain evidence="17">BH_49-15-1</strain>
        <strain evidence="22">BH_49-15-6</strain>
        <strain evidence="18">BH_75-15</strain>
    </source>
</reference>
<dbReference type="EMBL" id="LT594383">
    <property type="protein sequence ID" value="SBT82850.1"/>
    <property type="molecule type" value="Genomic_RNA"/>
</dbReference>
<dbReference type="EMBL" id="KY488728">
    <property type="protein sequence ID" value="ART67053.1"/>
    <property type="molecule type" value="Viral_cRNA"/>
</dbReference>
<feature type="region of interest" description="Disordered" evidence="1">
    <location>
        <begin position="24"/>
        <end position="87"/>
    </location>
</feature>
<dbReference type="Proteomes" id="UP000201420">
    <property type="component" value="Segment"/>
</dbReference>
<feature type="compositionally biased region" description="Basic and acidic residues" evidence="1">
    <location>
        <begin position="64"/>
        <end position="87"/>
    </location>
</feature>
<dbReference type="InterPro" id="IPR009485">
    <property type="entry name" value="BDV_P10"/>
</dbReference>
<accession>A0A0H5BWK4</accession>
<dbReference type="Proteomes" id="UP000278131">
    <property type="component" value="Segment"/>
</dbReference>
<dbReference type="EMBL" id="KY488723">
    <property type="protein sequence ID" value="ART67023.1"/>
    <property type="molecule type" value="Viral_cRNA"/>
</dbReference>
<evidence type="ECO:0000313" key="10">
    <source>
        <dbReference type="EMBL" id="AWX65508.1"/>
    </source>
</evidence>
<dbReference type="EMBL" id="LT594387">
    <property type="protein sequence ID" value="SBT82875.1"/>
    <property type="molecule type" value="Genomic_RNA"/>
</dbReference>
<dbReference type="EMBL" id="LT594382">
    <property type="protein sequence ID" value="SBT82906.1"/>
    <property type="molecule type" value="Genomic_RNA"/>
</dbReference>
<dbReference type="Proteomes" id="UP000280744">
    <property type="component" value="Genome"/>
</dbReference>
<evidence type="ECO:0000256" key="1">
    <source>
        <dbReference type="SAM" id="MobiDB-lite"/>
    </source>
</evidence>
<evidence type="ECO:0000313" key="2">
    <source>
        <dbReference type="EMBL" id="ART67017.1"/>
    </source>
</evidence>
<evidence type="ECO:0000313" key="17">
    <source>
        <dbReference type="EMBL" id="SBT82852.1"/>
    </source>
</evidence>
<dbReference type="KEGG" id="vg:28378759"/>
<dbReference type="EMBL" id="KY488729">
    <property type="protein sequence ID" value="ART67059.1"/>
    <property type="molecule type" value="Viral_cRNA"/>
</dbReference>
<evidence type="ECO:0000313" key="12">
    <source>
        <dbReference type="EMBL" id="QQA02799.1"/>
    </source>
</evidence>
<evidence type="ECO:0000313" key="19">
    <source>
        <dbReference type="EMBL" id="SBT82875.1"/>
    </source>
</evidence>
<accession>A0A1D3JBD6</accession>
<dbReference type="EMBL" id="LT594390">
    <property type="protein sequence ID" value="SBT82870.1"/>
    <property type="molecule type" value="Genomic_RNA"/>
</dbReference>
<dbReference type="Proteomes" id="UP000274627">
    <property type="component" value="Segment"/>
</dbReference>
<dbReference type="EMBL" id="MF597762">
    <property type="protein sequence ID" value="AWX65508.1"/>
    <property type="molecule type" value="Viral_cRNA"/>
</dbReference>
<dbReference type="Proteomes" id="UP000267146">
    <property type="component" value="Segment"/>
</dbReference>
<dbReference type="Proteomes" id="UP000279309">
    <property type="component" value="Segment"/>
</dbReference>
<evidence type="ECO:0000313" key="3">
    <source>
        <dbReference type="EMBL" id="ART67023.1"/>
    </source>
</evidence>
<dbReference type="Proteomes" id="UP000275873">
    <property type="component" value="Segment"/>
</dbReference>
<dbReference type="EMBL" id="LN713680">
    <property type="protein sequence ID" value="CEK41882.1"/>
    <property type="molecule type" value="Genomic_RNA"/>
</dbReference>
<name>A0A1D3JBD6_9MONO</name>
<dbReference type="EMBL" id="LT594391">
    <property type="protein sequence ID" value="SBT82882.1"/>
    <property type="molecule type" value="Genomic_RNA"/>
</dbReference>
<dbReference type="Proteomes" id="UP000270406">
    <property type="component" value="Segment"/>
</dbReference>
<organism evidence="20">
    <name type="scientific">Variegated squirrel bornavirus 1</name>
    <dbReference type="NCBI Taxonomy" id="1885248"/>
    <lineage>
        <taxon>Viruses</taxon>
        <taxon>Riboviria</taxon>
        <taxon>Orthornavirae</taxon>
        <taxon>Negarnaviricota</taxon>
        <taxon>Haploviricotina</taxon>
        <taxon>Monjiviricetes</taxon>
        <taxon>Mononegavirales</taxon>
        <taxon>Bornaviridae</taxon>
        <taxon>Orthobornavirus</taxon>
        <taxon>Orthobornavirus sciuri</taxon>
    </lineage>
</organism>
<dbReference type="EMBL" id="KY488727">
    <property type="protein sequence ID" value="ART67047.1"/>
    <property type="molecule type" value="Viral_cRNA"/>
</dbReference>
<evidence type="ECO:0000313" key="11">
    <source>
        <dbReference type="EMBL" id="CEK41882.1"/>
    </source>
</evidence>
<evidence type="ECO:0000313" key="13">
    <source>
        <dbReference type="EMBL" id="QQA02804.1"/>
    </source>
</evidence>
<evidence type="ECO:0000313" key="15">
    <source>
        <dbReference type="EMBL" id="SBT82850.1"/>
    </source>
</evidence>
<dbReference type="EMBL" id="KY488725">
    <property type="protein sequence ID" value="ART67035.1"/>
    <property type="molecule type" value="Viral_cRNA"/>
</dbReference>
<dbReference type="GeneID" id="28378759"/>
<gene>
    <name evidence="20" type="primary">X</name>
    <name evidence="2" type="ORF">BEN63_gp2</name>
</gene>
<reference evidence="12" key="4">
    <citation type="submission" date="2017-01" db="EMBL/GenBank/DDBJ databases">
        <title>Multiple detection of zoonotic variegated squirrel bornavirus 1 RNA in different squirrel species suggests a possible unknown origin of the virus.</title>
        <authorList>
            <person name="Schlottau K."/>
            <person name="Hoffmann B."/>
            <person name="Homeier-Bachmann T."/>
            <person name="Ulrich R.G."/>
            <person name="Beer M."/>
            <person name="Hoffmann D."/>
        </authorList>
    </citation>
    <scope>NUCLEOTIDE SEQUENCE</scope>
    <source>
        <strain evidence="13">VSBV-1/DH6/16</strain>
        <strain evidence="12">VSBV-1/DH8/16</strain>
    </source>
</reference>
<dbReference type="EMBL" id="LT594381">
    <property type="protein sequence ID" value="SBT82851.1"/>
    <property type="molecule type" value="Genomic_RNA"/>
</dbReference>
<dbReference type="EMBL" id="LT594386">
    <property type="protein sequence ID" value="SBT82849.1"/>
    <property type="molecule type" value="Genomic_RNA"/>
</dbReference>
<dbReference type="Proteomes" id="UP000279761">
    <property type="component" value="Segment"/>
</dbReference>
<evidence type="ECO:0000313" key="7">
    <source>
        <dbReference type="EMBL" id="ART67047.1"/>
    </source>
</evidence>
<evidence type="ECO:0000313" key="9">
    <source>
        <dbReference type="EMBL" id="ART67059.1"/>
    </source>
</evidence>
<dbReference type="EMBL" id="LT594384">
    <property type="protein sequence ID" value="SBT82886.1"/>
    <property type="molecule type" value="Genomic_RNA"/>
</dbReference>
<dbReference type="EMBL" id="KY508799">
    <property type="protein sequence ID" value="QQA02804.1"/>
    <property type="molecule type" value="Viral_cRNA"/>
</dbReference>
<evidence type="ECO:0000313" key="22">
    <source>
        <dbReference type="EMBL" id="SBT82886.1"/>
    </source>
</evidence>
<dbReference type="EMBL" id="LT594389">
    <property type="protein sequence ID" value="SBT82852.1"/>
    <property type="molecule type" value="Genomic_RNA"/>
</dbReference>
<dbReference type="Proteomes" id="UP000272289">
    <property type="component" value="Segment"/>
</dbReference>
<evidence type="ECO:0000313" key="23">
    <source>
        <dbReference type="EMBL" id="SBT82906.1"/>
    </source>
</evidence>
<evidence type="ECO:0000313" key="6">
    <source>
        <dbReference type="EMBL" id="ART67041.1"/>
    </source>
</evidence>
<dbReference type="RefSeq" id="YP_009269414.1">
    <property type="nucleotide sequence ID" value="NC_030701.1"/>
</dbReference>
<proteinExistence type="predicted"/>
<dbReference type="Proteomes" id="UP000158570">
    <property type="component" value="Segment"/>
</dbReference>
<dbReference type="OrthoDB" id="26087at10239"/>
<evidence type="ECO:0000313" key="5">
    <source>
        <dbReference type="EMBL" id="ART67035.1"/>
    </source>
</evidence>
<dbReference type="Pfam" id="PF06515">
    <property type="entry name" value="BDV_P10"/>
    <property type="match status" value="1"/>
</dbReference>
<dbReference type="EMBL" id="LT594388">
    <property type="protein sequence ID" value="SBT82879.1"/>
    <property type="molecule type" value="Genomic_RNA"/>
</dbReference>
<evidence type="ECO:0000313" key="14">
    <source>
        <dbReference type="EMBL" id="SBT82849.1"/>
    </source>
</evidence>
<reference evidence="10" key="5">
    <citation type="submission" date="2017-08" db="EMBL/GenBank/DDBJ databases">
        <authorList>
            <person name="de Groot N.N."/>
        </authorList>
    </citation>
    <scope>NUCLEOTIDE SEQUENCE</scope>
    <source>
        <strain evidence="10">VSBV-1/BH55/16</strain>
    </source>
</reference>
<dbReference type="Proteomes" id="UP000155354">
    <property type="component" value="Segment"/>
</dbReference>
<dbReference type="EMBL" id="LN713681">
    <property type="protein sequence ID" value="CEK41888.1"/>
    <property type="molecule type" value="Genomic_RNA"/>
</dbReference>
<evidence type="ECO:0000313" key="20">
    <source>
        <dbReference type="EMBL" id="SBT82879.1"/>
    </source>
</evidence>
<evidence type="ECO:0000313" key="24">
    <source>
        <dbReference type="Proteomes" id="UP000158570"/>
    </source>
</evidence>
<keyword evidence="24" id="KW-1185">Reference proteome</keyword>
<evidence type="ECO:0000313" key="18">
    <source>
        <dbReference type="EMBL" id="SBT82870.1"/>
    </source>
</evidence>
<evidence type="ECO:0000313" key="4">
    <source>
        <dbReference type="EMBL" id="ART67029.1"/>
    </source>
</evidence>
<reference evidence="11 24" key="1">
    <citation type="journal article" date="2015" name="N. Engl. J. Med.">
        <title>A Variegated Squirrel Bornavirus Associated with Fatal Human Encephalitis.</title>
        <authorList>
            <person name="Hoffmann B."/>
            <person name="Tappe D."/>
            <person name="Hoeper D."/>
            <person name="Herden C."/>
            <person name="Boldt A."/>
            <person name="Mawrin C."/>
            <person name="Niederstrasser O."/>
            <person name="Mueller T."/>
            <person name="Jenckel M."/>
            <person name="Van der Grinten E."/>
            <person name="Lutter C."/>
            <person name="Abendroth B."/>
            <person name="Teifke J.P."/>
            <person name="Cadar D."/>
            <person name="Schmidt-Chanasit J."/>
            <person name="Ulrich R.G."/>
            <person name="Beer M."/>
        </authorList>
    </citation>
    <scope>NUCLEOTIDE SEQUENCE [LARGE SCALE GENOMIC DNA]</scope>
    <source>
        <strain evidence="11">Squirrel brain</strain>
    </source>
</reference>
<evidence type="ECO:0000313" key="8">
    <source>
        <dbReference type="EMBL" id="ART67053.1"/>
    </source>
</evidence>
<dbReference type="EMBL" id="KY488722">
    <property type="protein sequence ID" value="ART67017.1"/>
    <property type="molecule type" value="Viral_cRNA"/>
</dbReference>
<protein>
    <submittedName>
        <fullName evidence="2 12">X</fullName>
    </submittedName>
    <submittedName>
        <fullName evidence="11 20">p10</fullName>
    </submittedName>
</protein>